<accession>A0AAC9HLH0</accession>
<dbReference type="InterPro" id="IPR019239">
    <property type="entry name" value="VapB_antitoxin"/>
</dbReference>
<dbReference type="EMBL" id="CP014859">
    <property type="protein sequence ID" value="AOS60951.1"/>
    <property type="molecule type" value="Genomic_DNA"/>
</dbReference>
<evidence type="ECO:0008006" key="3">
    <source>
        <dbReference type="Google" id="ProtNLM"/>
    </source>
</evidence>
<keyword evidence="2" id="KW-1185">Reference proteome</keyword>
<name>A0AAC9HLH0_9PSEU</name>
<proteinExistence type="predicted"/>
<organism evidence="1 2">
    <name type="scientific">Actinoalloteichus hymeniacidonis</name>
    <dbReference type="NCBI Taxonomy" id="340345"/>
    <lineage>
        <taxon>Bacteria</taxon>
        <taxon>Bacillati</taxon>
        <taxon>Actinomycetota</taxon>
        <taxon>Actinomycetes</taxon>
        <taxon>Pseudonocardiales</taxon>
        <taxon>Pseudonocardiaceae</taxon>
        <taxon>Actinoalloteichus</taxon>
    </lineage>
</organism>
<evidence type="ECO:0000313" key="1">
    <source>
        <dbReference type="EMBL" id="AOS60951.1"/>
    </source>
</evidence>
<reference evidence="2" key="1">
    <citation type="submission" date="2016-03" db="EMBL/GenBank/DDBJ databases">
        <title>Complete genome sequence of the type strain Actinoalloteichus hymeniacidonis DSM 45092.</title>
        <authorList>
            <person name="Schaffert L."/>
            <person name="Albersmeier A."/>
            <person name="Winkler A."/>
            <person name="Kalinowski J."/>
            <person name="Zotchev S."/>
            <person name="Ruckert C."/>
        </authorList>
    </citation>
    <scope>NUCLEOTIDE SEQUENCE [LARGE SCALE GENOMIC DNA]</scope>
    <source>
        <strain evidence="2">HPA177(T) (DSM 45092(T))</strain>
    </source>
</reference>
<sequence length="68" mass="7117">MLVVTDIDDVALAEARRRLGTSTADETVNAALRLVAGLPPDRGGTGEPGLHLVRLAEDILDQQADGIP</sequence>
<dbReference type="AlphaFoldDB" id="A0AAC9HLH0"/>
<dbReference type="KEGG" id="ahm:TL08_00515"/>
<gene>
    <name evidence="1" type="ORF">TL08_00515</name>
</gene>
<protein>
    <recommendedName>
        <fullName evidence="3">DUF2191 domain-containing protein</fullName>
    </recommendedName>
</protein>
<dbReference type="Pfam" id="PF09957">
    <property type="entry name" value="VapB_antitoxin"/>
    <property type="match status" value="1"/>
</dbReference>
<evidence type="ECO:0000313" key="2">
    <source>
        <dbReference type="Proteomes" id="UP000095210"/>
    </source>
</evidence>
<dbReference type="Proteomes" id="UP000095210">
    <property type="component" value="Chromosome"/>
</dbReference>